<keyword evidence="2" id="KW-1185">Reference proteome</keyword>
<sequence length="102" mass="11899">MKINNKVSNTEVKEIVYHQSHQKFTETSNFTEYTKSDSFRIPERKQKVIHTKDETIVILDDGSKGVAKCSNKDNYNKLTGLKIAYIRAKIKSMEKELQELFK</sequence>
<name>A0ABV5BUP3_9BACL</name>
<proteinExistence type="predicted"/>
<accession>A0ABV5BUP3</accession>
<dbReference type="RefSeq" id="WP_375518251.1">
    <property type="nucleotide sequence ID" value="NZ_JBHIRY010000001.1"/>
</dbReference>
<evidence type="ECO:0000313" key="2">
    <source>
        <dbReference type="Proteomes" id="UP001580430"/>
    </source>
</evidence>
<dbReference type="EMBL" id="JBHIRY010000001">
    <property type="protein sequence ID" value="MFB5758999.1"/>
    <property type="molecule type" value="Genomic_DNA"/>
</dbReference>
<dbReference type="Proteomes" id="UP001580430">
    <property type="component" value="Unassembled WGS sequence"/>
</dbReference>
<organism evidence="1 2">
    <name type="scientific">Paenibacillus medicaginis</name>
    <dbReference type="NCBI Taxonomy" id="1470560"/>
    <lineage>
        <taxon>Bacteria</taxon>
        <taxon>Bacillati</taxon>
        <taxon>Bacillota</taxon>
        <taxon>Bacilli</taxon>
        <taxon>Bacillales</taxon>
        <taxon>Paenibacillaceae</taxon>
        <taxon>Paenibacillus</taxon>
    </lineage>
</organism>
<gene>
    <name evidence="1" type="ORF">ACE5LO_01200</name>
</gene>
<comment type="caution">
    <text evidence="1">The sequence shown here is derived from an EMBL/GenBank/DDBJ whole genome shotgun (WGS) entry which is preliminary data.</text>
</comment>
<protein>
    <submittedName>
        <fullName evidence="1">Uncharacterized protein</fullName>
    </submittedName>
</protein>
<reference evidence="1 2" key="1">
    <citation type="submission" date="2024-09" db="EMBL/GenBank/DDBJ databases">
        <title>Paenibacillus zeirhizospherea sp. nov., isolated from surface of the maize (Zea mays) roots in a horticulture field, Hungary.</title>
        <authorList>
            <person name="Marton D."/>
            <person name="Farkas M."/>
            <person name="Bedics A."/>
            <person name="Toth E."/>
            <person name="Tancsics A."/>
            <person name="Boka K."/>
            <person name="Marati G."/>
            <person name="Kriszt B."/>
            <person name="Cserhati M."/>
        </authorList>
    </citation>
    <scope>NUCLEOTIDE SEQUENCE [LARGE SCALE GENOMIC DNA]</scope>
    <source>
        <strain evidence="1 2">JCM 18446</strain>
    </source>
</reference>
<evidence type="ECO:0000313" key="1">
    <source>
        <dbReference type="EMBL" id="MFB5758999.1"/>
    </source>
</evidence>